<dbReference type="GO" id="GO:0005763">
    <property type="term" value="C:mitochondrial small ribosomal subunit"/>
    <property type="evidence" value="ECO:0007669"/>
    <property type="project" value="InterPro"/>
</dbReference>
<evidence type="ECO:0000256" key="3">
    <source>
        <dbReference type="ARBA" id="ARBA00022946"/>
    </source>
</evidence>
<keyword evidence="3" id="KW-0809">Transit peptide</keyword>
<name>A0A7M6DNT2_9CNID</name>
<keyword evidence="11" id="KW-1185">Reference proteome</keyword>
<dbReference type="InterPro" id="IPR026299">
    <property type="entry name" value="MRP-S31"/>
</dbReference>
<dbReference type="PANTHER" id="PTHR13231">
    <property type="entry name" value="MITOCHONDRIAL RIBOSOMAL PROTEIN S31"/>
    <property type="match status" value="1"/>
</dbReference>
<dbReference type="Pfam" id="PF15433">
    <property type="entry name" value="MRP-S31"/>
    <property type="match status" value="1"/>
</dbReference>
<feature type="compositionally biased region" description="Basic and acidic residues" evidence="9">
    <location>
        <begin position="78"/>
        <end position="94"/>
    </location>
</feature>
<organism evidence="10 11">
    <name type="scientific">Clytia hemisphaerica</name>
    <dbReference type="NCBI Taxonomy" id="252671"/>
    <lineage>
        <taxon>Eukaryota</taxon>
        <taxon>Metazoa</taxon>
        <taxon>Cnidaria</taxon>
        <taxon>Hydrozoa</taxon>
        <taxon>Hydroidolina</taxon>
        <taxon>Leptothecata</taxon>
        <taxon>Obeliida</taxon>
        <taxon>Clytiidae</taxon>
        <taxon>Clytia</taxon>
    </lineage>
</organism>
<evidence type="ECO:0000313" key="10">
    <source>
        <dbReference type="EnsemblMetazoa" id="CLYHEMP018773.1"/>
    </source>
</evidence>
<keyword evidence="4" id="KW-0689">Ribosomal protein</keyword>
<dbReference type="PANTHER" id="PTHR13231:SF3">
    <property type="entry name" value="SMALL RIBOSOMAL SUBUNIT PROTEIN MS31"/>
    <property type="match status" value="1"/>
</dbReference>
<keyword evidence="6" id="KW-0687">Ribonucleoprotein</keyword>
<evidence type="ECO:0000256" key="4">
    <source>
        <dbReference type="ARBA" id="ARBA00022980"/>
    </source>
</evidence>
<feature type="region of interest" description="Disordered" evidence="9">
    <location>
        <begin position="189"/>
        <end position="225"/>
    </location>
</feature>
<protein>
    <recommendedName>
        <fullName evidence="7">Small ribosomal subunit protein mS31</fullName>
    </recommendedName>
    <alternativeName>
        <fullName evidence="8">28S ribosomal protein S31, mitochondrial</fullName>
    </alternativeName>
</protein>
<evidence type="ECO:0000256" key="5">
    <source>
        <dbReference type="ARBA" id="ARBA00023128"/>
    </source>
</evidence>
<accession>A0A7M6DNT2</accession>
<feature type="region of interest" description="Disordered" evidence="9">
    <location>
        <begin position="59"/>
        <end position="136"/>
    </location>
</feature>
<dbReference type="GeneID" id="136813648"/>
<evidence type="ECO:0000256" key="7">
    <source>
        <dbReference type="ARBA" id="ARBA00035133"/>
    </source>
</evidence>
<evidence type="ECO:0000256" key="6">
    <source>
        <dbReference type="ARBA" id="ARBA00023274"/>
    </source>
</evidence>
<dbReference type="RefSeq" id="XP_066926255.1">
    <property type="nucleotide sequence ID" value="XM_067070154.1"/>
</dbReference>
<comment type="similarity">
    <text evidence="2">Belongs to the mitochondrion-specific ribosomal protein mS31 family.</text>
</comment>
<feature type="compositionally biased region" description="Polar residues" evidence="9">
    <location>
        <begin position="200"/>
        <end position="209"/>
    </location>
</feature>
<dbReference type="EnsemblMetazoa" id="CLYHEMT018773.1">
    <property type="protein sequence ID" value="CLYHEMP018773.1"/>
    <property type="gene ID" value="CLYHEMG018773"/>
</dbReference>
<evidence type="ECO:0000256" key="8">
    <source>
        <dbReference type="ARBA" id="ARBA00035363"/>
    </source>
</evidence>
<evidence type="ECO:0000256" key="9">
    <source>
        <dbReference type="SAM" id="MobiDB-lite"/>
    </source>
</evidence>
<evidence type="ECO:0000313" key="11">
    <source>
        <dbReference type="Proteomes" id="UP000594262"/>
    </source>
</evidence>
<dbReference type="AlphaFoldDB" id="A0A7M6DNT2"/>
<proteinExistence type="inferred from homology"/>
<dbReference type="Proteomes" id="UP000594262">
    <property type="component" value="Unplaced"/>
</dbReference>
<dbReference type="GO" id="GO:0003735">
    <property type="term" value="F:structural constituent of ribosome"/>
    <property type="evidence" value="ECO:0007669"/>
    <property type="project" value="InterPro"/>
</dbReference>
<comment type="subcellular location">
    <subcellularLocation>
        <location evidence="1">Mitochondrion</location>
    </subcellularLocation>
</comment>
<feature type="compositionally biased region" description="Polar residues" evidence="9">
    <location>
        <begin position="216"/>
        <end position="225"/>
    </location>
</feature>
<reference evidence="10" key="1">
    <citation type="submission" date="2021-01" db="UniProtKB">
        <authorList>
            <consortium name="EnsemblMetazoa"/>
        </authorList>
    </citation>
    <scope>IDENTIFICATION</scope>
</reference>
<dbReference type="OrthoDB" id="5989925at2759"/>
<evidence type="ECO:0000256" key="1">
    <source>
        <dbReference type="ARBA" id="ARBA00004173"/>
    </source>
</evidence>
<sequence>MYSLLRQRLITVNRPVLSSWFHLSVNVSSKKKSSLKDLIENISNKETNQYLDNLVKNVQDQNQKKQQRKQYAIKKAQMKKEKMNDFDSSTKEVGQKFWFPQTEKTKSEKSRKQAKKPAKKEMKSETMEGSPDIGVDTESELDIGVLREKIKSDHNNREVSRLMSAMIDRIDQGADDVEVNFQKLVKSFSNTDQRRKGKQNLRNQDSSKTTQRKTPPKLSFNNPTSLFTNLSIDTQEVARPNYFESNWNKDLNNLLPEMKPLNAFDAKMLNIDREWNFPIDNEQDIGIEEETGFDEHVFLDHLLEEFPEEGPVYKFIELVITGLQQNPHLTVEEKTNQVLWFKEYFDKFPEDDLKISNLEL</sequence>
<keyword evidence="5" id="KW-0496">Mitochondrion</keyword>
<evidence type="ECO:0000256" key="2">
    <source>
        <dbReference type="ARBA" id="ARBA00011057"/>
    </source>
</evidence>